<protein>
    <recommendedName>
        <fullName evidence="1">DUF7724 domain-containing protein</fullName>
    </recommendedName>
</protein>
<feature type="domain" description="DUF7724" evidence="1">
    <location>
        <begin position="3"/>
        <end position="88"/>
    </location>
</feature>
<dbReference type="InterPro" id="IPR056141">
    <property type="entry name" value="DUF7724"/>
</dbReference>
<evidence type="ECO:0000259" key="1">
    <source>
        <dbReference type="Pfam" id="PF24849"/>
    </source>
</evidence>
<dbReference type="OrthoDB" id="3192251at2"/>
<accession>H1CYQ6</accession>
<evidence type="ECO:0000313" key="3">
    <source>
        <dbReference type="Proteomes" id="UP000003277"/>
    </source>
</evidence>
<dbReference type="HOGENOM" id="CLU_2412306_0_0_9"/>
<reference evidence="2 3" key="1">
    <citation type="submission" date="2011-11" db="EMBL/GenBank/DDBJ databases">
        <title>The Genome Sequence of Dialister succinatiphilus YIT 11850.</title>
        <authorList>
            <consortium name="The Broad Institute Genome Sequencing Platform"/>
            <person name="Earl A."/>
            <person name="Ward D."/>
            <person name="Feldgarden M."/>
            <person name="Gevers D."/>
            <person name="Morotomi M."/>
            <person name="Young S.K."/>
            <person name="Zeng Q."/>
            <person name="Gargeya S."/>
            <person name="Fitzgerald M."/>
            <person name="Haas B."/>
            <person name="Abouelleil A."/>
            <person name="Alvarado L."/>
            <person name="Arachchi H.M."/>
            <person name="Berlin A."/>
            <person name="Brown A."/>
            <person name="Chapman S.B."/>
            <person name="Dunbar C."/>
            <person name="Gearin G."/>
            <person name="Goldberg J."/>
            <person name="Griggs A."/>
            <person name="Gujja S."/>
            <person name="Heiman D."/>
            <person name="Howarth C."/>
            <person name="Lui A."/>
            <person name="MacDonald P.J.P."/>
            <person name="Montmayeur A."/>
            <person name="Murphy C."/>
            <person name="Neiman D."/>
            <person name="Pearson M."/>
            <person name="Priest M."/>
            <person name="Roberts A."/>
            <person name="Saif S."/>
            <person name="Shea T."/>
            <person name="Sisk P."/>
            <person name="Stolte C."/>
            <person name="Sykes S."/>
            <person name="Wortman J."/>
            <person name="Nusbaum C."/>
            <person name="Birren B."/>
        </authorList>
    </citation>
    <scope>NUCLEOTIDE SEQUENCE [LARGE SCALE GENOMIC DNA]</scope>
    <source>
        <strain evidence="2 3">YIT 11850</strain>
    </source>
</reference>
<comment type="caution">
    <text evidence="2">The sequence shown here is derived from an EMBL/GenBank/DDBJ whole genome shotgun (WGS) entry which is preliminary data.</text>
</comment>
<keyword evidence="3" id="KW-1185">Reference proteome</keyword>
<organism evidence="2 3">
    <name type="scientific">Dialister succinatiphilus YIT 11850</name>
    <dbReference type="NCBI Taxonomy" id="742743"/>
    <lineage>
        <taxon>Bacteria</taxon>
        <taxon>Bacillati</taxon>
        <taxon>Bacillota</taxon>
        <taxon>Negativicutes</taxon>
        <taxon>Veillonellales</taxon>
        <taxon>Veillonellaceae</taxon>
        <taxon>Dialister</taxon>
    </lineage>
</organism>
<dbReference type="EMBL" id="ADLT01000015">
    <property type="protein sequence ID" value="EHO63477.1"/>
    <property type="molecule type" value="Genomic_DNA"/>
</dbReference>
<sequence>MECAYLSNDKNYTIFKYGPYTIRFKAPYSLERYTSIKEWDHGYLVVMAKYRHNKESEEEYIDLIPILKDLYISPDTFLKDIKEVRLRNA</sequence>
<dbReference type="Pfam" id="PF24849">
    <property type="entry name" value="DUF7724"/>
    <property type="match status" value="1"/>
</dbReference>
<name>H1CYQ6_9FIRM</name>
<dbReference type="PATRIC" id="fig|742743.3.peg.509"/>
<proteinExistence type="predicted"/>
<dbReference type="RefSeq" id="WP_008858998.1">
    <property type="nucleotide sequence ID" value="NZ_JH591187.1"/>
</dbReference>
<evidence type="ECO:0000313" key="2">
    <source>
        <dbReference type="EMBL" id="EHO63477.1"/>
    </source>
</evidence>
<gene>
    <name evidence="2" type="ORF">HMPREF9453_00494</name>
</gene>
<dbReference type="eggNOG" id="ENOG5032S2P">
    <property type="taxonomic scope" value="Bacteria"/>
</dbReference>
<dbReference type="AlphaFoldDB" id="H1CYQ6"/>
<dbReference type="Proteomes" id="UP000003277">
    <property type="component" value="Unassembled WGS sequence"/>
</dbReference>